<evidence type="ECO:0000256" key="10">
    <source>
        <dbReference type="ARBA" id="ARBA00023002"/>
    </source>
</evidence>
<dbReference type="EMBL" id="OIVN01001824">
    <property type="protein sequence ID" value="SPC98045.1"/>
    <property type="molecule type" value="Genomic_DNA"/>
</dbReference>
<evidence type="ECO:0000256" key="1">
    <source>
        <dbReference type="ARBA" id="ARBA00000189"/>
    </source>
</evidence>
<dbReference type="GO" id="GO:0006979">
    <property type="term" value="P:response to oxidative stress"/>
    <property type="evidence" value="ECO:0007669"/>
    <property type="project" value="InterPro"/>
</dbReference>
<feature type="binding site" evidence="15">
    <location>
        <position position="163"/>
    </location>
    <ligand>
        <name>Ca(2+)</name>
        <dbReference type="ChEBI" id="CHEBI:29108"/>
        <label>2</label>
    </ligand>
</feature>
<dbReference type="PROSITE" id="PS00435">
    <property type="entry name" value="PEROXIDASE_1"/>
    <property type="match status" value="1"/>
</dbReference>
<dbReference type="GO" id="GO:0140825">
    <property type="term" value="F:lactoperoxidase activity"/>
    <property type="evidence" value="ECO:0007669"/>
    <property type="project" value="UniProtKB-EC"/>
</dbReference>
<dbReference type="InterPro" id="IPR002016">
    <property type="entry name" value="Haem_peroxidase"/>
</dbReference>
<protein>
    <recommendedName>
        <fullName evidence="4">peroxidase</fullName>
        <ecNumber evidence="4">1.11.1.7</ecNumber>
    </recommendedName>
</protein>
<feature type="disulfide bond" evidence="16">
    <location>
        <begin position="117"/>
        <end position="149"/>
    </location>
</feature>
<dbReference type="PRINTS" id="PR00458">
    <property type="entry name" value="PEROXIDASE"/>
</dbReference>
<keyword evidence="5" id="KW-0964">Secreted</keyword>
<feature type="binding site" evidence="15">
    <location>
        <position position="4"/>
    </location>
    <ligand>
        <name>Ca(2+)</name>
        <dbReference type="ChEBI" id="CHEBI:29108"/>
        <label>1</label>
    </ligand>
</feature>
<keyword evidence="12 16" id="KW-1015">Disulfide bond</keyword>
<keyword evidence="11 15" id="KW-0408">Iron</keyword>
<name>A0A2N9GEW6_FAGSY</name>
<comment type="function">
    <text evidence="2">Removal of H(2)O(2), oxidation of toxic reductants, biosynthesis and degradation of lignin, suberization, auxin catabolism, response to environmental stresses such as wounding, pathogen attack and oxidative stress. These functions might be dependent on each isozyme/isoform in each plant tissue.</text>
</comment>
<evidence type="ECO:0000256" key="6">
    <source>
        <dbReference type="ARBA" id="ARBA00022559"/>
    </source>
</evidence>
<dbReference type="PANTHER" id="PTHR31517">
    <property type="match status" value="1"/>
</dbReference>
<dbReference type="AlphaFoldDB" id="A0A2N9GEW6"/>
<evidence type="ECO:0000256" key="9">
    <source>
        <dbReference type="ARBA" id="ARBA00022837"/>
    </source>
</evidence>
<evidence type="ECO:0000256" key="7">
    <source>
        <dbReference type="ARBA" id="ARBA00022617"/>
    </source>
</evidence>
<comment type="cofactor">
    <cofactor evidence="15">
        <name>heme b</name>
        <dbReference type="ChEBI" id="CHEBI:60344"/>
    </cofactor>
    <text evidence="15">Binds 1 heme b (iron(II)-protoporphyrin IX) group per subunit.</text>
</comment>
<dbReference type="InterPro" id="IPR019793">
    <property type="entry name" value="Peroxidases_heam-ligand_BS"/>
</dbReference>
<accession>A0A2N9GEW6</accession>
<evidence type="ECO:0000256" key="5">
    <source>
        <dbReference type="ARBA" id="ARBA00022525"/>
    </source>
</evidence>
<evidence type="ECO:0000256" key="11">
    <source>
        <dbReference type="ARBA" id="ARBA00023004"/>
    </source>
</evidence>
<feature type="binding site" evidence="15">
    <location>
        <position position="171"/>
    </location>
    <ligand>
        <name>Ca(2+)</name>
        <dbReference type="ChEBI" id="CHEBI:29108"/>
        <label>2</label>
    </ligand>
</feature>
<evidence type="ECO:0000256" key="14">
    <source>
        <dbReference type="PIRSR" id="PIRSR600823-2"/>
    </source>
</evidence>
<proteinExistence type="inferred from homology"/>
<keyword evidence="6" id="KW-0575">Peroxidase</keyword>
<gene>
    <name evidence="18" type="ORF">FSB_LOCUS25927</name>
</gene>
<dbReference type="CDD" id="cd00693">
    <property type="entry name" value="secretory_peroxidase"/>
    <property type="match status" value="1"/>
</dbReference>
<comment type="cofactor">
    <cofactor evidence="15">
        <name>Ca(2+)</name>
        <dbReference type="ChEBI" id="CHEBI:29108"/>
    </cofactor>
    <text evidence="15">Binds 2 calcium ions per subunit.</text>
</comment>
<dbReference type="PRINTS" id="PR00461">
    <property type="entry name" value="PLPEROXIDASE"/>
</dbReference>
<evidence type="ECO:0000256" key="3">
    <source>
        <dbReference type="ARBA" id="ARBA00006873"/>
    </source>
</evidence>
<evidence type="ECO:0000256" key="12">
    <source>
        <dbReference type="ARBA" id="ARBA00023157"/>
    </source>
</evidence>
<dbReference type="PANTHER" id="PTHR31517:SF59">
    <property type="entry name" value="PEROXIDASE"/>
    <property type="match status" value="1"/>
</dbReference>
<dbReference type="PROSITE" id="PS50873">
    <property type="entry name" value="PEROXIDASE_4"/>
    <property type="match status" value="1"/>
</dbReference>
<feature type="disulfide bond" evidence="16">
    <location>
        <begin position="38"/>
        <end position="240"/>
    </location>
</feature>
<comment type="similarity">
    <text evidence="3">Belongs to the peroxidase family. Ascorbate peroxidase subfamily.</text>
</comment>
<feature type="binding site" evidence="15">
    <location>
        <position position="111"/>
    </location>
    <ligand>
        <name>Ca(2+)</name>
        <dbReference type="ChEBI" id="CHEBI:29108"/>
        <label>2</label>
    </ligand>
</feature>
<dbReference type="Gene3D" id="1.10.420.10">
    <property type="entry name" value="Peroxidase, domain 2"/>
    <property type="match status" value="1"/>
</dbReference>
<keyword evidence="13" id="KW-0376">Hydrogen peroxide</keyword>
<feature type="binding site" evidence="15">
    <location>
        <position position="166"/>
    </location>
    <ligand>
        <name>Ca(2+)</name>
        <dbReference type="ChEBI" id="CHEBI:29108"/>
        <label>2</label>
    </ligand>
</feature>
<evidence type="ECO:0000256" key="4">
    <source>
        <dbReference type="ARBA" id="ARBA00012313"/>
    </source>
</evidence>
<keyword evidence="9 15" id="KW-0106">Calcium</keyword>
<feature type="binding site" evidence="14">
    <location>
        <position position="80"/>
    </location>
    <ligand>
        <name>substrate</name>
    </ligand>
</feature>
<reference evidence="18" key="1">
    <citation type="submission" date="2018-02" db="EMBL/GenBank/DDBJ databases">
        <authorList>
            <person name="Cohen D.B."/>
            <person name="Kent A.D."/>
        </authorList>
    </citation>
    <scope>NUCLEOTIDE SEQUENCE</scope>
</reference>
<evidence type="ECO:0000256" key="13">
    <source>
        <dbReference type="ARBA" id="ARBA00023324"/>
    </source>
</evidence>
<dbReference type="EC" id="1.11.1.7" evidence="4"/>
<evidence type="ECO:0000256" key="16">
    <source>
        <dbReference type="PIRSR" id="PIRSR600823-5"/>
    </source>
</evidence>
<comment type="catalytic activity">
    <reaction evidence="1">
        <text>2 a phenolic donor + H2O2 = 2 a phenolic radical donor + 2 H2O</text>
        <dbReference type="Rhea" id="RHEA:56136"/>
        <dbReference type="ChEBI" id="CHEBI:15377"/>
        <dbReference type="ChEBI" id="CHEBI:16240"/>
        <dbReference type="ChEBI" id="CHEBI:139520"/>
        <dbReference type="ChEBI" id="CHEBI:139521"/>
        <dbReference type="EC" id="1.11.1.7"/>
    </reaction>
</comment>
<dbReference type="InterPro" id="IPR010255">
    <property type="entry name" value="Haem_peroxidase_sf"/>
</dbReference>
<dbReference type="Gene3D" id="1.10.520.10">
    <property type="match status" value="1"/>
</dbReference>
<feature type="domain" description="Plant heme peroxidase family profile" evidence="17">
    <location>
        <begin position="1"/>
        <end position="244"/>
    </location>
</feature>
<evidence type="ECO:0000313" key="18">
    <source>
        <dbReference type="EMBL" id="SPC98045.1"/>
    </source>
</evidence>
<sequence>MLAEKDAQDNKDLRVEGFQIITKAKALVESKCPGVVSCADILAIAARDFVHLAGGPYYQVKKGRWDGKISMASSVASNIPRSNSTVDQLLKLFSSKGLTPNDLVVLSGAHTIGFAHCRNFVSRLYDYHGSKQPDPAIDPRLLKALRMACPHYGGNTDIVAPFDVTTPFLFDHAYYGNLVAKLGLLATDQALFLDPRTKPQVQALAKDKQQFFKAFAAAMEKMGSIGVKRGGQHGEKRKDCSMHMS</sequence>
<evidence type="ECO:0000256" key="8">
    <source>
        <dbReference type="ARBA" id="ARBA00022723"/>
    </source>
</evidence>
<dbReference type="InterPro" id="IPR033905">
    <property type="entry name" value="Secretory_peroxidase"/>
</dbReference>
<keyword evidence="8 15" id="KW-0479">Metal-binding</keyword>
<keyword evidence="10" id="KW-0560">Oxidoreductase</keyword>
<dbReference type="GO" id="GO:0042744">
    <property type="term" value="P:hydrogen peroxide catabolic process"/>
    <property type="evidence" value="ECO:0007669"/>
    <property type="project" value="UniProtKB-KW"/>
</dbReference>
<dbReference type="GO" id="GO:0020037">
    <property type="term" value="F:heme binding"/>
    <property type="evidence" value="ECO:0007669"/>
    <property type="project" value="InterPro"/>
</dbReference>
<keyword evidence="7" id="KW-0349">Heme</keyword>
<feature type="binding site" description="axial binding residue" evidence="15">
    <location>
        <position position="110"/>
    </location>
    <ligand>
        <name>heme b</name>
        <dbReference type="ChEBI" id="CHEBI:60344"/>
    </ligand>
    <ligandPart>
        <name>Fe</name>
        <dbReference type="ChEBI" id="CHEBI:18248"/>
    </ligandPart>
</feature>
<dbReference type="FunFam" id="1.10.420.10:FF:000001">
    <property type="entry name" value="Peroxidase"/>
    <property type="match status" value="1"/>
</dbReference>
<organism evidence="18">
    <name type="scientific">Fagus sylvatica</name>
    <name type="common">Beechnut</name>
    <dbReference type="NCBI Taxonomy" id="28930"/>
    <lineage>
        <taxon>Eukaryota</taxon>
        <taxon>Viridiplantae</taxon>
        <taxon>Streptophyta</taxon>
        <taxon>Embryophyta</taxon>
        <taxon>Tracheophyta</taxon>
        <taxon>Spermatophyta</taxon>
        <taxon>Magnoliopsida</taxon>
        <taxon>eudicotyledons</taxon>
        <taxon>Gunneridae</taxon>
        <taxon>Pentapetalae</taxon>
        <taxon>rosids</taxon>
        <taxon>fabids</taxon>
        <taxon>Fagales</taxon>
        <taxon>Fagaceae</taxon>
        <taxon>Fagus</taxon>
    </lineage>
</organism>
<dbReference type="Pfam" id="PF00141">
    <property type="entry name" value="peroxidase"/>
    <property type="match status" value="1"/>
</dbReference>
<evidence type="ECO:0000256" key="15">
    <source>
        <dbReference type="PIRSR" id="PIRSR600823-3"/>
    </source>
</evidence>
<dbReference type="GO" id="GO:0046872">
    <property type="term" value="F:metal ion binding"/>
    <property type="evidence" value="ECO:0007669"/>
    <property type="project" value="UniProtKB-KW"/>
</dbReference>
<dbReference type="InterPro" id="IPR000823">
    <property type="entry name" value="Peroxidase_pln"/>
</dbReference>
<evidence type="ECO:0000256" key="2">
    <source>
        <dbReference type="ARBA" id="ARBA00002322"/>
    </source>
</evidence>
<evidence type="ECO:0000259" key="17">
    <source>
        <dbReference type="PROSITE" id="PS50873"/>
    </source>
</evidence>
<dbReference type="SUPFAM" id="SSF48113">
    <property type="entry name" value="Heme-dependent peroxidases"/>
    <property type="match status" value="1"/>
</dbReference>